<evidence type="ECO:0000313" key="3">
    <source>
        <dbReference type="Proteomes" id="UP000285625"/>
    </source>
</evidence>
<dbReference type="KEGG" id="shu:SHYC_11745"/>
<name>A0A0A8HTM7_STAHY</name>
<dbReference type="EMBL" id="QXVO01000006">
    <property type="protein sequence ID" value="RIO47017.1"/>
    <property type="molecule type" value="Genomic_DNA"/>
</dbReference>
<evidence type="ECO:0000256" key="1">
    <source>
        <dbReference type="SAM" id="Phobius"/>
    </source>
</evidence>
<dbReference type="Proteomes" id="UP000285625">
    <property type="component" value="Unassembled WGS sequence"/>
</dbReference>
<feature type="transmembrane region" description="Helical" evidence="1">
    <location>
        <begin position="37"/>
        <end position="54"/>
    </location>
</feature>
<evidence type="ECO:0000313" key="2">
    <source>
        <dbReference type="EMBL" id="RIO47017.1"/>
    </source>
</evidence>
<keyword evidence="1" id="KW-0472">Membrane</keyword>
<organism evidence="2 3">
    <name type="scientific">Staphylococcus hyicus</name>
    <dbReference type="NCBI Taxonomy" id="1284"/>
    <lineage>
        <taxon>Bacteria</taxon>
        <taxon>Bacillati</taxon>
        <taxon>Bacillota</taxon>
        <taxon>Bacilli</taxon>
        <taxon>Bacillales</taxon>
        <taxon>Staphylococcaceae</taxon>
        <taxon>Staphylococcus</taxon>
    </lineage>
</organism>
<dbReference type="HOGENOM" id="CLU_2920558_0_0_9"/>
<keyword evidence="1" id="KW-0812">Transmembrane</keyword>
<dbReference type="RefSeq" id="WP_039647278.1">
    <property type="nucleotide sequence ID" value="NZ_CP008747.1"/>
</dbReference>
<proteinExistence type="predicted"/>
<comment type="caution">
    <text evidence="2">The sequence shown here is derived from an EMBL/GenBank/DDBJ whole genome shotgun (WGS) entry which is preliminary data.</text>
</comment>
<keyword evidence="1" id="KW-1133">Transmembrane helix</keyword>
<feature type="transmembrane region" description="Helical" evidence="1">
    <location>
        <begin position="12"/>
        <end position="31"/>
    </location>
</feature>
<sequence length="66" mass="7559">MFNKPQIADNTFFNIFLIIVGIVAFLVFSFIFDAGYLLSFIIAFLPVLVGIINLKEIRKDTSKMRN</sequence>
<dbReference type="GeneID" id="41074112"/>
<accession>A0A0A8HTM7</accession>
<reference evidence="2 3" key="1">
    <citation type="journal article" date="2016" name="Front. Microbiol.">
        <title>Comprehensive Phylogenetic Analysis of Bovine Non-aureus Staphylococci Species Based on Whole-Genome Sequencing.</title>
        <authorList>
            <person name="Naushad S."/>
            <person name="Barkema H.W."/>
            <person name="Luby C."/>
            <person name="Condas L.A."/>
            <person name="Nobrega D.B."/>
            <person name="Carson D.A."/>
            <person name="De Buck J."/>
        </authorList>
    </citation>
    <scope>NUCLEOTIDE SEQUENCE [LARGE SCALE GENOMIC DNA]</scope>
    <source>
        <strain evidence="2 3">SNUC 5959</strain>
    </source>
</reference>
<dbReference type="AlphaFoldDB" id="A0A0A8HTM7"/>
<protein>
    <submittedName>
        <fullName evidence="2">Uncharacterized protein</fullName>
    </submittedName>
</protein>
<gene>
    <name evidence="2" type="ORF">BUZ57_03250</name>
</gene>